<dbReference type="PANTHER" id="PTHR42852">
    <property type="entry name" value="THIOL:DISULFIDE INTERCHANGE PROTEIN DSBE"/>
    <property type="match status" value="1"/>
</dbReference>
<dbReference type="Proteomes" id="UP001597073">
    <property type="component" value="Unassembled WGS sequence"/>
</dbReference>
<sequence length="390" mass="42564">MKKFLFALAAFFPALTMAQNAQPFTVKSKLTNITRPATAYLVYYLGANSQTDSATIVNGEFKFEGVIMDPVTASLFIDHKNLGFAKYVEQNFPDGGPSKTADGLNFFLEKGTINISGKDSIATADVVGSPINDDNKSLKAQLKVIIDKAKVITEEGKKASAEQQRSPAFQNAMQARYKVLQDEQKSVIKNFITAHPSSYISLLALSSVAGPNPDVAEVEPLYNLLSADLKNSEGGKQLKMSIDALKITAIGALAPDFSQNDANGNPVRLSSFRGKYVLLDFWASWCGPCRQENPNVVKMYNKYKGKNFTVLGVSLDKADGKSAWLAAIKNDGLTWTQVSDLKFWNNLAASLYGVQSIPQNFLISPEGKIVAKNLRGDDLDKKLEQILGKI</sequence>
<dbReference type="PROSITE" id="PS51352">
    <property type="entry name" value="THIOREDOXIN_2"/>
    <property type="match status" value="1"/>
</dbReference>
<name>A0ABW2ZBN5_9SPHI</name>
<evidence type="ECO:0000256" key="2">
    <source>
        <dbReference type="ARBA" id="ARBA00022748"/>
    </source>
</evidence>
<dbReference type="InterPro" id="IPR017937">
    <property type="entry name" value="Thioredoxin_CS"/>
</dbReference>
<dbReference type="PANTHER" id="PTHR42852:SF6">
    <property type="entry name" value="THIOL:DISULFIDE INTERCHANGE PROTEIN DSBE"/>
    <property type="match status" value="1"/>
</dbReference>
<protein>
    <submittedName>
        <fullName evidence="7">Redoxin domain-containing protein</fullName>
    </submittedName>
</protein>
<dbReference type="PROSITE" id="PS00194">
    <property type="entry name" value="THIOREDOXIN_1"/>
    <property type="match status" value="1"/>
</dbReference>
<keyword evidence="4" id="KW-0676">Redox-active center</keyword>
<dbReference type="RefSeq" id="WP_377137619.1">
    <property type="nucleotide sequence ID" value="NZ_JBHTIA010000003.1"/>
</dbReference>
<dbReference type="Pfam" id="PF00578">
    <property type="entry name" value="AhpC-TSA"/>
    <property type="match status" value="1"/>
</dbReference>
<dbReference type="CDD" id="cd02966">
    <property type="entry name" value="TlpA_like_family"/>
    <property type="match status" value="1"/>
</dbReference>
<dbReference type="InterPro" id="IPR050553">
    <property type="entry name" value="Thioredoxin_ResA/DsbE_sf"/>
</dbReference>
<dbReference type="SUPFAM" id="SSF52833">
    <property type="entry name" value="Thioredoxin-like"/>
    <property type="match status" value="1"/>
</dbReference>
<feature type="domain" description="Thioredoxin" evidence="6">
    <location>
        <begin position="248"/>
        <end position="390"/>
    </location>
</feature>
<evidence type="ECO:0000259" key="6">
    <source>
        <dbReference type="PROSITE" id="PS51352"/>
    </source>
</evidence>
<accession>A0ABW2ZBN5</accession>
<evidence type="ECO:0000256" key="4">
    <source>
        <dbReference type="ARBA" id="ARBA00023284"/>
    </source>
</evidence>
<dbReference type="InterPro" id="IPR013766">
    <property type="entry name" value="Thioredoxin_domain"/>
</dbReference>
<keyword evidence="8" id="KW-1185">Reference proteome</keyword>
<evidence type="ECO:0000313" key="8">
    <source>
        <dbReference type="Proteomes" id="UP001597073"/>
    </source>
</evidence>
<dbReference type="Gene3D" id="3.40.30.10">
    <property type="entry name" value="Glutaredoxin"/>
    <property type="match status" value="1"/>
</dbReference>
<keyword evidence="2" id="KW-0201">Cytochrome c-type biogenesis</keyword>
<dbReference type="EMBL" id="JBHTIA010000003">
    <property type="protein sequence ID" value="MFD0763488.1"/>
    <property type="molecule type" value="Genomic_DNA"/>
</dbReference>
<evidence type="ECO:0000256" key="5">
    <source>
        <dbReference type="SAM" id="SignalP"/>
    </source>
</evidence>
<evidence type="ECO:0000256" key="1">
    <source>
        <dbReference type="ARBA" id="ARBA00004196"/>
    </source>
</evidence>
<feature type="signal peptide" evidence="5">
    <location>
        <begin position="1"/>
        <end position="18"/>
    </location>
</feature>
<dbReference type="InterPro" id="IPR025380">
    <property type="entry name" value="DUF4369"/>
</dbReference>
<organism evidence="7 8">
    <name type="scientific">Mucilaginibacter lutimaris</name>
    <dbReference type="NCBI Taxonomy" id="931629"/>
    <lineage>
        <taxon>Bacteria</taxon>
        <taxon>Pseudomonadati</taxon>
        <taxon>Bacteroidota</taxon>
        <taxon>Sphingobacteriia</taxon>
        <taxon>Sphingobacteriales</taxon>
        <taxon>Sphingobacteriaceae</taxon>
        <taxon>Mucilaginibacter</taxon>
    </lineage>
</organism>
<proteinExistence type="predicted"/>
<evidence type="ECO:0000256" key="3">
    <source>
        <dbReference type="ARBA" id="ARBA00023157"/>
    </source>
</evidence>
<dbReference type="InterPro" id="IPR036249">
    <property type="entry name" value="Thioredoxin-like_sf"/>
</dbReference>
<evidence type="ECO:0000313" key="7">
    <source>
        <dbReference type="EMBL" id="MFD0763488.1"/>
    </source>
</evidence>
<keyword evidence="3" id="KW-1015">Disulfide bond</keyword>
<dbReference type="InterPro" id="IPR000866">
    <property type="entry name" value="AhpC/TSA"/>
</dbReference>
<comment type="subcellular location">
    <subcellularLocation>
        <location evidence="1">Cell envelope</location>
    </subcellularLocation>
</comment>
<gene>
    <name evidence="7" type="ORF">ACFQZI_01395</name>
</gene>
<dbReference type="Pfam" id="PF14289">
    <property type="entry name" value="DUF4369"/>
    <property type="match status" value="1"/>
</dbReference>
<reference evidence="8" key="1">
    <citation type="journal article" date="2019" name="Int. J. Syst. Evol. Microbiol.">
        <title>The Global Catalogue of Microorganisms (GCM) 10K type strain sequencing project: providing services to taxonomists for standard genome sequencing and annotation.</title>
        <authorList>
            <consortium name="The Broad Institute Genomics Platform"/>
            <consortium name="The Broad Institute Genome Sequencing Center for Infectious Disease"/>
            <person name="Wu L."/>
            <person name="Ma J."/>
        </authorList>
    </citation>
    <scope>NUCLEOTIDE SEQUENCE [LARGE SCALE GENOMIC DNA]</scope>
    <source>
        <strain evidence="8">CCUG 60742</strain>
    </source>
</reference>
<keyword evidence="5" id="KW-0732">Signal</keyword>
<feature type="chain" id="PRO_5046990565" evidence="5">
    <location>
        <begin position="19"/>
        <end position="390"/>
    </location>
</feature>
<comment type="caution">
    <text evidence="7">The sequence shown here is derived from an EMBL/GenBank/DDBJ whole genome shotgun (WGS) entry which is preliminary data.</text>
</comment>